<reference evidence="2" key="1">
    <citation type="submission" date="2018-11" db="EMBL/GenBank/DDBJ databases">
        <authorList>
            <person name="Alioto T."/>
            <person name="Alioto T."/>
        </authorList>
    </citation>
    <scope>NUCLEOTIDE SEQUENCE</scope>
</reference>
<comment type="caution">
    <text evidence="2">The sequence shown here is derived from an EMBL/GenBank/DDBJ whole genome shotgun (WGS) entry which is preliminary data.</text>
</comment>
<dbReference type="OrthoDB" id="6215961at2759"/>
<protein>
    <submittedName>
        <fullName evidence="2">Uncharacterized protein</fullName>
    </submittedName>
</protein>
<feature type="region of interest" description="Disordered" evidence="1">
    <location>
        <begin position="1"/>
        <end position="55"/>
    </location>
</feature>
<name>A0A8B6BJQ6_MYTGA</name>
<accession>A0A8B6BJQ6</accession>
<evidence type="ECO:0000313" key="3">
    <source>
        <dbReference type="Proteomes" id="UP000596742"/>
    </source>
</evidence>
<evidence type="ECO:0000313" key="2">
    <source>
        <dbReference type="EMBL" id="VDH91324.1"/>
    </source>
</evidence>
<feature type="compositionally biased region" description="Polar residues" evidence="1">
    <location>
        <begin position="1"/>
        <end position="10"/>
    </location>
</feature>
<keyword evidence="3" id="KW-1185">Reference proteome</keyword>
<evidence type="ECO:0000256" key="1">
    <source>
        <dbReference type="SAM" id="MobiDB-lite"/>
    </source>
</evidence>
<dbReference type="AlphaFoldDB" id="A0A8B6BJQ6"/>
<dbReference type="Proteomes" id="UP000596742">
    <property type="component" value="Unassembled WGS sequence"/>
</dbReference>
<sequence>MESRGLSQDPAQDPPRLSRQLLEDDSVSLAPRSQEGNFLDDQGVGAGCPTSRSMGSDNFRQVGTFDFTEGWNFSFWNGLLFSCSNQSVSDKGFSKNQLLQDEVNILIQKGVLEELNPPFSSRVLIPGCSWSQENGENETGSRSFCSQSVSGVPHFKMETTGLSGRQFIRNLDNLSRFDGRLFSHPDFSQVSSFPETVWADKVYSSRLAFCLAIAPLVLPRIFQTVVSYLHTQAVLIHSYLDDSLIKNHCRSLFWRNTPICLSFYS</sequence>
<proteinExistence type="predicted"/>
<gene>
    <name evidence="2" type="ORF">MGAL_10B032794</name>
</gene>
<dbReference type="EMBL" id="UYJE01000221">
    <property type="protein sequence ID" value="VDH91324.1"/>
    <property type="molecule type" value="Genomic_DNA"/>
</dbReference>
<organism evidence="2 3">
    <name type="scientific">Mytilus galloprovincialis</name>
    <name type="common">Mediterranean mussel</name>
    <dbReference type="NCBI Taxonomy" id="29158"/>
    <lineage>
        <taxon>Eukaryota</taxon>
        <taxon>Metazoa</taxon>
        <taxon>Spiralia</taxon>
        <taxon>Lophotrochozoa</taxon>
        <taxon>Mollusca</taxon>
        <taxon>Bivalvia</taxon>
        <taxon>Autobranchia</taxon>
        <taxon>Pteriomorphia</taxon>
        <taxon>Mytilida</taxon>
        <taxon>Mytiloidea</taxon>
        <taxon>Mytilidae</taxon>
        <taxon>Mytilinae</taxon>
        <taxon>Mytilus</taxon>
    </lineage>
</organism>